<protein>
    <submittedName>
        <fullName evidence="2">ParB/Sulfiredoxin</fullName>
    </submittedName>
</protein>
<reference evidence="2" key="1">
    <citation type="submission" date="2020-04" db="EMBL/GenBank/DDBJ databases">
        <authorList>
            <person name="Chiriac C."/>
            <person name="Salcher M."/>
            <person name="Ghai R."/>
            <person name="Kavagutti S V."/>
        </authorList>
    </citation>
    <scope>NUCLEOTIDE SEQUENCE</scope>
</reference>
<dbReference type="InterPro" id="IPR036086">
    <property type="entry name" value="ParB/Sulfiredoxin_sf"/>
</dbReference>
<accession>A0A6J5MWK6</accession>
<feature type="domain" description="ParB-like N-terminal" evidence="1">
    <location>
        <begin position="12"/>
        <end position="112"/>
    </location>
</feature>
<name>A0A6J5MWK6_9CAUD</name>
<dbReference type="SMART" id="SM00470">
    <property type="entry name" value="ParB"/>
    <property type="match status" value="1"/>
</dbReference>
<proteinExistence type="predicted"/>
<sequence>MQESVEPFVSLKFVSVENLVPYARNARTHSASQVAQLAASILEWGWTNPILADDRGVVAGHGRLEAARLLYSQGKTLRLPNGEPIPSGEIPVLDVSGWSESKRRAYVLADNKLALGSGWNEGMLAEELRSLTEDGFDLSLVGFDDMPSLANLDDLSLASFDSVKSSKTEEIDESKFDLEHRCPACGFEFNDD</sequence>
<dbReference type="SUPFAM" id="SSF110849">
    <property type="entry name" value="ParB/Sulfiredoxin"/>
    <property type="match status" value="1"/>
</dbReference>
<dbReference type="CDD" id="cd16403">
    <property type="entry name" value="ParB_N_like_MT"/>
    <property type="match status" value="1"/>
</dbReference>
<evidence type="ECO:0000313" key="2">
    <source>
        <dbReference type="EMBL" id="CAB4150351.1"/>
    </source>
</evidence>
<dbReference type="Gene3D" id="3.90.1530.10">
    <property type="entry name" value="Conserved hypothetical protein from pyrococcus furiosus pfu- 392566-001, ParB domain"/>
    <property type="match status" value="1"/>
</dbReference>
<dbReference type="EMBL" id="LR796544">
    <property type="protein sequence ID" value="CAB4150351.1"/>
    <property type="molecule type" value="Genomic_DNA"/>
</dbReference>
<dbReference type="InterPro" id="IPR003115">
    <property type="entry name" value="ParB_N"/>
</dbReference>
<organism evidence="2">
    <name type="scientific">uncultured Caudovirales phage</name>
    <dbReference type="NCBI Taxonomy" id="2100421"/>
    <lineage>
        <taxon>Viruses</taxon>
        <taxon>Duplodnaviria</taxon>
        <taxon>Heunggongvirae</taxon>
        <taxon>Uroviricota</taxon>
        <taxon>Caudoviricetes</taxon>
        <taxon>Peduoviridae</taxon>
        <taxon>Maltschvirus</taxon>
        <taxon>Maltschvirus maltsch</taxon>
    </lineage>
</organism>
<gene>
    <name evidence="2" type="ORF">UFOVP567_18</name>
</gene>
<evidence type="ECO:0000259" key="1">
    <source>
        <dbReference type="SMART" id="SM00470"/>
    </source>
</evidence>